<gene>
    <name evidence="3" type="ORF">K7432_006545</name>
</gene>
<dbReference type="Proteomes" id="UP001479436">
    <property type="component" value="Unassembled WGS sequence"/>
</dbReference>
<dbReference type="PANTHER" id="PTHR42951:SF14">
    <property type="entry name" value="METALLO-BETA-LACTAMASE SUPERFAMILY PROTEIN"/>
    <property type="match status" value="1"/>
</dbReference>
<dbReference type="PANTHER" id="PTHR42951">
    <property type="entry name" value="METALLO-BETA-LACTAMASE DOMAIN-CONTAINING"/>
    <property type="match status" value="1"/>
</dbReference>
<comment type="caution">
    <text evidence="3">The sequence shown here is derived from an EMBL/GenBank/DDBJ whole genome shotgun (WGS) entry which is preliminary data.</text>
</comment>
<dbReference type="Pfam" id="PF00753">
    <property type="entry name" value="Lactamase_B"/>
    <property type="match status" value="1"/>
</dbReference>
<dbReference type="InterPro" id="IPR050855">
    <property type="entry name" value="NDM-1-like"/>
</dbReference>
<evidence type="ECO:0000313" key="4">
    <source>
        <dbReference type="Proteomes" id="UP001479436"/>
    </source>
</evidence>
<keyword evidence="4" id="KW-1185">Reference proteome</keyword>
<reference evidence="3 4" key="1">
    <citation type="submission" date="2023-04" db="EMBL/GenBank/DDBJ databases">
        <title>Genome of Basidiobolus ranarum AG-B5.</title>
        <authorList>
            <person name="Stajich J.E."/>
            <person name="Carter-House D."/>
            <person name="Gryganskyi A."/>
        </authorList>
    </citation>
    <scope>NUCLEOTIDE SEQUENCE [LARGE SCALE GENOMIC DNA]</scope>
    <source>
        <strain evidence="3 4">AG-B5</strain>
    </source>
</reference>
<dbReference type="Gene3D" id="3.60.15.10">
    <property type="entry name" value="Ribonuclease Z/Hydroxyacylglutathione hydrolase-like"/>
    <property type="match status" value="1"/>
</dbReference>
<feature type="signal peptide" evidence="1">
    <location>
        <begin position="1"/>
        <end position="24"/>
    </location>
</feature>
<dbReference type="SMART" id="SM00849">
    <property type="entry name" value="Lactamase_B"/>
    <property type="match status" value="1"/>
</dbReference>
<evidence type="ECO:0000256" key="1">
    <source>
        <dbReference type="SAM" id="SignalP"/>
    </source>
</evidence>
<dbReference type="InterPro" id="IPR001279">
    <property type="entry name" value="Metallo-B-lactamas"/>
</dbReference>
<dbReference type="SUPFAM" id="SSF56281">
    <property type="entry name" value="Metallo-hydrolase/oxidoreductase"/>
    <property type="match status" value="1"/>
</dbReference>
<dbReference type="InterPro" id="IPR036866">
    <property type="entry name" value="RibonucZ/Hydroxyglut_hydro"/>
</dbReference>
<evidence type="ECO:0000259" key="2">
    <source>
        <dbReference type="SMART" id="SM00849"/>
    </source>
</evidence>
<accession>A0ABR2W1F8</accession>
<proteinExistence type="predicted"/>
<sequence>MKSIQALSVLATMMLTMMPAVVSPVPVLSQEIPTAVHCSNCSNNQSILQVTPYNPGVEGHLVISTIIHGPTEMMLVDSQLRTSEGAELAKKLKAMNKKLIAIYISHEHVDHHWGVWEVLKVFPNTPVYSSPESVKGIEQGNAAGGSASYRPYPYYRDSPKMSYIPTPFTNDTLAIDGENVEFLRIGRGDTYPVVSVYVPSVNTLVAADLVVAGMHVLVADSPEKEQRQEWLQTLQKVREMTLNGTTVIAGHIGNENHSSIATVEVIDSNIQYLNTFEEALLEPNRSAAWNYVMSRFDTLEMPFLLDWSLDVFYEDSGRIPETNNQSLIISSTM</sequence>
<organism evidence="3 4">
    <name type="scientific">Basidiobolus ranarum</name>
    <dbReference type="NCBI Taxonomy" id="34480"/>
    <lineage>
        <taxon>Eukaryota</taxon>
        <taxon>Fungi</taxon>
        <taxon>Fungi incertae sedis</taxon>
        <taxon>Zoopagomycota</taxon>
        <taxon>Entomophthoromycotina</taxon>
        <taxon>Basidiobolomycetes</taxon>
        <taxon>Basidiobolales</taxon>
        <taxon>Basidiobolaceae</taxon>
        <taxon>Basidiobolus</taxon>
    </lineage>
</organism>
<evidence type="ECO:0000313" key="3">
    <source>
        <dbReference type="EMBL" id="KAK9716967.1"/>
    </source>
</evidence>
<keyword evidence="1" id="KW-0732">Signal</keyword>
<name>A0ABR2W1F8_9FUNG</name>
<feature type="chain" id="PRO_5047325377" description="Metallo-beta-lactamase domain-containing protein" evidence="1">
    <location>
        <begin position="25"/>
        <end position="333"/>
    </location>
</feature>
<feature type="domain" description="Metallo-beta-lactamase" evidence="2">
    <location>
        <begin position="61"/>
        <end position="251"/>
    </location>
</feature>
<protein>
    <recommendedName>
        <fullName evidence="2">Metallo-beta-lactamase domain-containing protein</fullName>
    </recommendedName>
</protein>
<dbReference type="EMBL" id="JASJQH010007168">
    <property type="protein sequence ID" value="KAK9716967.1"/>
    <property type="molecule type" value="Genomic_DNA"/>
</dbReference>